<organism evidence="1">
    <name type="scientific">Yersinia enterocolitica</name>
    <dbReference type="NCBI Taxonomy" id="630"/>
    <lineage>
        <taxon>Bacteria</taxon>
        <taxon>Pseudomonadati</taxon>
        <taxon>Pseudomonadota</taxon>
        <taxon>Gammaproteobacteria</taxon>
        <taxon>Enterobacterales</taxon>
        <taxon>Yersiniaceae</taxon>
        <taxon>Yersinia</taxon>
    </lineage>
</organism>
<dbReference type="RefSeq" id="WP_005173787.1">
    <property type="nucleotide sequence ID" value="NZ_CAADJK010000001.1"/>
</dbReference>
<dbReference type="NCBIfam" id="NF038054">
    <property type="entry name" value="T3SS_SctI"/>
    <property type="match status" value="1"/>
</dbReference>
<dbReference type="EMBL" id="KC784374">
    <property type="protein sequence ID" value="AGM14907.1"/>
    <property type="molecule type" value="Genomic_DNA"/>
</dbReference>
<reference evidence="1" key="3">
    <citation type="submission" date="2001-11" db="EMBL/GenBank/DDBJ databases">
        <authorList>
            <person name="Haller J.C."/>
            <person name="Carlson S."/>
            <person name="Pederson K.J."/>
            <person name="Pierson D.E."/>
        </authorList>
    </citation>
    <scope>NUCLEOTIDE SEQUENCE</scope>
</reference>
<evidence type="ECO:0000313" key="3">
    <source>
        <dbReference type="EMBL" id="AGM14907.1"/>
    </source>
</evidence>
<dbReference type="PATRIC" id="fig|630.32.peg.3554"/>
<dbReference type="AlphaFoldDB" id="Q9KKI2"/>
<name>Q9KKI2_YEREN</name>
<gene>
    <name evidence="1" type="primary">ysaI</name>
</gene>
<sequence length="100" mass="10594">MSILTNISPSIPSFAEQNLPEMVPGSAIGSEFQKKGANITVAAEREKAALINGADTIDVSNPSELLQFQSRVNNYNHAINFIATLTHKGASAIDSVLKAP</sequence>
<evidence type="ECO:0000313" key="2">
    <source>
        <dbReference type="EMBL" id="AAK84118.1"/>
    </source>
</evidence>
<dbReference type="KEGG" id="yew:CH47_63"/>
<dbReference type="EMBL" id="AF369954">
    <property type="protein sequence ID" value="AAK84118.1"/>
    <property type="molecule type" value="Genomic_DNA"/>
</dbReference>
<reference evidence="3" key="5">
    <citation type="submission" date="2013-03" db="EMBL/GenBank/DDBJ databases">
        <title>Complete sequence of YSA-PI pathogenic island of epidemic Yersinia enterocolitica 1B/O8 strain DMO110.</title>
        <authorList>
            <person name="Wolkowicz T."/>
            <person name="Zacharczuk K."/>
            <person name="Gierczynski R."/>
        </authorList>
    </citation>
    <scope>NUCLEOTIDE SEQUENCE</scope>
    <source>
        <strain evidence="3">DMO110</strain>
    </source>
</reference>
<protein>
    <submittedName>
        <fullName evidence="1">YsaI</fullName>
    </submittedName>
</protein>
<reference evidence="2" key="4">
    <citation type="journal article" date="2002" name="J. Mol. Evol.">
        <title>Characterization of the ysa pathogenicity locus in the chromosome of Yersinia enterocolitica and phylogeny analysis of type III secretion systems.</title>
        <authorList>
            <person name="Foultier B."/>
            <person name="Troisfontaines P."/>
            <person name="Muller S."/>
            <person name="Opperdoes F.R."/>
            <person name="Cornelis G.R."/>
        </authorList>
    </citation>
    <scope>NUCLEOTIDE SEQUENCE</scope>
    <source>
        <strain evidence="2">A127</strain>
    </source>
</reference>
<evidence type="ECO:0000313" key="1">
    <source>
        <dbReference type="EMBL" id="AAF82346.1"/>
    </source>
</evidence>
<reference evidence="1" key="1">
    <citation type="journal article" date="2000" name="Mol. Microbiol.">
        <title>A chromosomally encoded type III secretion pathway in Yersinia enterocolitica is important in virulence.</title>
        <authorList>
            <person name="Haller J.C."/>
            <person name="Carlson S."/>
            <person name="Pederson K.J."/>
            <person name="Pierson D.E."/>
        </authorList>
    </citation>
    <scope>NUCLEOTIDE SEQUENCE</scope>
</reference>
<reference evidence="2" key="2">
    <citation type="submission" date="2001-04" db="EMBL/GenBank/DDBJ databases">
        <authorList>
            <person name="Foultier B.G.F."/>
            <person name="Mueller S."/>
            <person name="Purnelle B."/>
            <person name="Troisfontaines P."/>
            <person name="Cornelis G.R."/>
        </authorList>
    </citation>
    <scope>NUCLEOTIDE SEQUENCE</scope>
    <source>
        <strain evidence="2">A127</strain>
    </source>
</reference>
<accession>Q9KKI2</accession>
<proteinExistence type="predicted"/>
<dbReference type="EMBL" id="AF005744">
    <property type="protein sequence ID" value="AAF82346.1"/>
    <property type="molecule type" value="Genomic_DNA"/>
</dbReference>
<dbReference type="InterPro" id="IPR047754">
    <property type="entry name" value="T3SS_SctI-like"/>
</dbReference>